<dbReference type="SUPFAM" id="SSF48452">
    <property type="entry name" value="TPR-like"/>
    <property type="match status" value="2"/>
</dbReference>
<dbReference type="Pfam" id="PF13424">
    <property type="entry name" value="TPR_12"/>
    <property type="match status" value="3"/>
</dbReference>
<dbReference type="InterPro" id="IPR011990">
    <property type="entry name" value="TPR-like_helical_dom_sf"/>
</dbReference>
<dbReference type="Gene3D" id="1.25.40.10">
    <property type="entry name" value="Tetratricopeptide repeat domain"/>
    <property type="match status" value="2"/>
</dbReference>
<reference evidence="3" key="1">
    <citation type="submission" date="2022-01" db="EMBL/GenBank/DDBJ databases">
        <authorList>
            <person name="Braso-Vives M."/>
        </authorList>
    </citation>
    <scope>NUCLEOTIDE SEQUENCE</scope>
</reference>
<evidence type="ECO:0000313" key="4">
    <source>
        <dbReference type="Proteomes" id="UP000838412"/>
    </source>
</evidence>
<organism evidence="3 4">
    <name type="scientific">Branchiostoma lanceolatum</name>
    <name type="common">Common lancelet</name>
    <name type="synonym">Amphioxus lanceolatum</name>
    <dbReference type="NCBI Taxonomy" id="7740"/>
    <lineage>
        <taxon>Eukaryota</taxon>
        <taxon>Metazoa</taxon>
        <taxon>Chordata</taxon>
        <taxon>Cephalochordata</taxon>
        <taxon>Leptocardii</taxon>
        <taxon>Amphioxiformes</taxon>
        <taxon>Branchiostomatidae</taxon>
        <taxon>Branchiostoma</taxon>
    </lineage>
</organism>
<dbReference type="PANTHER" id="PTHR19959:SF119">
    <property type="entry name" value="FUNGAL LIPASE-LIKE DOMAIN-CONTAINING PROTEIN"/>
    <property type="match status" value="1"/>
</dbReference>
<evidence type="ECO:0000313" key="3">
    <source>
        <dbReference type="EMBL" id="CAH1252544.1"/>
    </source>
</evidence>
<proteinExistence type="predicted"/>
<dbReference type="EMBL" id="OV696687">
    <property type="protein sequence ID" value="CAH1252544.1"/>
    <property type="molecule type" value="Genomic_DNA"/>
</dbReference>
<protein>
    <submittedName>
        <fullName evidence="3">TTC28 protein</fullName>
    </submittedName>
</protein>
<evidence type="ECO:0000256" key="1">
    <source>
        <dbReference type="SAM" id="MobiDB-lite"/>
    </source>
</evidence>
<accession>A0A8J9ZF55</accession>
<dbReference type="Pfam" id="PF03445">
    <property type="entry name" value="DUF294"/>
    <property type="match status" value="1"/>
</dbReference>
<dbReference type="InterPro" id="IPR019734">
    <property type="entry name" value="TPR_rpt"/>
</dbReference>
<dbReference type="PANTHER" id="PTHR19959">
    <property type="entry name" value="KINESIN LIGHT CHAIN"/>
    <property type="match status" value="1"/>
</dbReference>
<dbReference type="AlphaFoldDB" id="A0A8J9ZF55"/>
<dbReference type="Proteomes" id="UP000838412">
    <property type="component" value="Chromosome 2"/>
</dbReference>
<name>A0A8J9ZF55_BRALA</name>
<dbReference type="GO" id="GO:0008773">
    <property type="term" value="F:[protein-PII] uridylyltransferase activity"/>
    <property type="evidence" value="ECO:0007669"/>
    <property type="project" value="InterPro"/>
</dbReference>
<gene>
    <name evidence="3" type="primary">TTC28</name>
    <name evidence="3" type="ORF">BLAG_LOCUS12607</name>
</gene>
<dbReference type="Pfam" id="PF13374">
    <property type="entry name" value="TPR_10"/>
    <property type="match status" value="1"/>
</dbReference>
<dbReference type="InterPro" id="IPR005105">
    <property type="entry name" value="GlnD_Uridyltrans_N"/>
</dbReference>
<evidence type="ECO:0000259" key="2">
    <source>
        <dbReference type="Pfam" id="PF03445"/>
    </source>
</evidence>
<dbReference type="OrthoDB" id="9991317at2759"/>
<dbReference type="SMART" id="SM00028">
    <property type="entry name" value="TPR"/>
    <property type="match status" value="9"/>
</dbReference>
<keyword evidence="4" id="KW-1185">Reference proteome</keyword>
<feature type="region of interest" description="Disordered" evidence="1">
    <location>
        <begin position="1044"/>
        <end position="1080"/>
    </location>
</feature>
<sequence>MSNMLRVAGTLLPVDVQCRRFVAANRYDLAETGYGRALLAAMSDMERLQEVEVLKSLGDLNVEKGRLYKTEASRNLERGLNLYRTALVRCEDPGEGESLQHRVKLAETLRKKTPIAGSTSDTTNISVVRTAEIFQDLDKTRANGGHMDSILDGYSKILVEGIADRNNLLEVEAMKSLGDVNLKRGRDLKEPGHLTKATALYSTALERCDDPHGKTVLTHRLLHAAKVRRDMQEVRRRMILKSKKPNKWLPTGPDKVTSTIFQGHHLTSAEDSRQCKEHMQKGDEAAKLGDLDFAERHFAAALKAVHVKDSVSVHYDKEVEPLRKLSDVYLKRGMQSNDGSDFTKAAALCNAALVRARPEDREGIKQTILRISQLFVKHVLGIEQTVDIGDTEKHKFSLTESRRHVEDEIKRIEQEIDPYSLDDDDPKIREVEKERPEAIITLFQTIVQQRKTFIAGLVDQCMEVMGPPPCKYAMIGLGSQATGLVTPYSDLEFAILVEEETENNVEYFRNLTHYLHLKVINLGETILPSMAIKSLNDFSSDDPLDNWFYDSVTPRGFAFDGAMPHALSCWALLSHIQPTTIWETIQKMHMNRVINSENAHHLMVMVSISAELRLRTYMHNRGQVENMSALSSMSTNTDIGEELKKVFYVSNSKQLMRYYYTSIPLKAYIQQLINNQTPPTLFDNSPNVQAAVYESLCEYTKATVCAELALQNDLSKYGKNNAHPDIAISLNNSGKTWYRNGDPRKAVSCFEQALEMYRSMYGENTAQSHIAEILNNLGTTWSHLGDYKKALSYFQQSLQMSRSAHGDNTAHPDVAESLNHLGAAWIGLGDHRKGVSCFEQSLHMYRSIYRENSVHPDIAGSLNNLGGAWYYLGDHRKAVSYYEQSLQMSRSIYGENTAHPEIASRLNNLGVAWSHLSDHRKAGSYYELSLQMKQSIYVKDTAHHDIAMSLNNLGNAWTNLGDDRKAVSYYEQSLQMKKSIYGENTAHPDIASTLNNLGGVWKKLGDHRKAVSYYEQSLQMEESIYEFKVNRLSRMALETDIIGVTSPTPENGMAQNPGKRGRVSDRELTGDQGPNRVSVL</sequence>
<feature type="domain" description="Protein-PII uridylyltransferase N-terminal" evidence="2">
    <location>
        <begin position="443"/>
        <end position="523"/>
    </location>
</feature>